<evidence type="ECO:0000256" key="2">
    <source>
        <dbReference type="ARBA" id="ARBA00005695"/>
    </source>
</evidence>
<name>A0A0E3RXQ3_METMZ</name>
<dbReference type="InterPro" id="IPR039424">
    <property type="entry name" value="SBP_5"/>
</dbReference>
<dbReference type="InterPro" id="IPR030678">
    <property type="entry name" value="Peptide/Ni-bd"/>
</dbReference>
<dbReference type="FunFam" id="3.10.105.10:FF:000006">
    <property type="entry name" value="Peptide ABC transporter substrate-binding protein"/>
    <property type="match status" value="1"/>
</dbReference>
<protein>
    <submittedName>
        <fullName evidence="6">Oligopeptide ABC transporter, periplasmic oligopeptide-binding protein OppA</fullName>
    </submittedName>
</protein>
<proteinExistence type="inferred from homology"/>
<gene>
    <name evidence="6" type="ORF">MSMAC_2341</name>
</gene>
<dbReference type="AlphaFoldDB" id="A0A0E3RXQ3"/>
<dbReference type="Pfam" id="PF00496">
    <property type="entry name" value="SBP_bac_5"/>
    <property type="match status" value="1"/>
</dbReference>
<evidence type="ECO:0000259" key="5">
    <source>
        <dbReference type="Pfam" id="PF00496"/>
    </source>
</evidence>
<dbReference type="Gene3D" id="3.90.76.10">
    <property type="entry name" value="Dipeptide-binding Protein, Domain 1"/>
    <property type="match status" value="1"/>
</dbReference>
<comment type="similarity">
    <text evidence="2">Belongs to the bacterial solute-binding protein 5 family.</text>
</comment>
<dbReference type="PROSITE" id="PS51257">
    <property type="entry name" value="PROKAR_LIPOPROTEIN"/>
    <property type="match status" value="1"/>
</dbReference>
<evidence type="ECO:0000256" key="3">
    <source>
        <dbReference type="ARBA" id="ARBA00022448"/>
    </source>
</evidence>
<accession>A0A0E3RXQ3</accession>
<feature type="domain" description="Solute-binding protein family 5" evidence="5">
    <location>
        <begin position="70"/>
        <end position="432"/>
    </location>
</feature>
<dbReference type="RefSeq" id="WP_048038073.1">
    <property type="nucleotide sequence ID" value="NZ_CP009514.1"/>
</dbReference>
<dbReference type="SUPFAM" id="SSF53850">
    <property type="entry name" value="Periplasmic binding protein-like II"/>
    <property type="match status" value="1"/>
</dbReference>
<dbReference type="GO" id="GO:0042597">
    <property type="term" value="C:periplasmic space"/>
    <property type="evidence" value="ECO:0007669"/>
    <property type="project" value="UniProtKB-ARBA"/>
</dbReference>
<keyword evidence="3" id="KW-0813">Transport</keyword>
<dbReference type="EMBL" id="CP009514">
    <property type="protein sequence ID" value="AKB72231.1"/>
    <property type="molecule type" value="Genomic_DNA"/>
</dbReference>
<dbReference type="Gene3D" id="3.10.105.10">
    <property type="entry name" value="Dipeptide-binding Protein, Domain 3"/>
    <property type="match status" value="1"/>
</dbReference>
<evidence type="ECO:0000313" key="7">
    <source>
        <dbReference type="Proteomes" id="UP000033071"/>
    </source>
</evidence>
<dbReference type="InterPro" id="IPR000914">
    <property type="entry name" value="SBP_5_dom"/>
</dbReference>
<dbReference type="PANTHER" id="PTHR30290">
    <property type="entry name" value="PERIPLASMIC BINDING COMPONENT OF ABC TRANSPORTER"/>
    <property type="match status" value="1"/>
</dbReference>
<evidence type="ECO:0000313" key="6">
    <source>
        <dbReference type="EMBL" id="AKB72231.1"/>
    </source>
</evidence>
<dbReference type="GO" id="GO:1904680">
    <property type="term" value="F:peptide transmembrane transporter activity"/>
    <property type="evidence" value="ECO:0007669"/>
    <property type="project" value="TreeGrafter"/>
</dbReference>
<organism evidence="6 7">
    <name type="scientific">Methanosarcina mazei C16</name>
    <dbReference type="NCBI Taxonomy" id="1434113"/>
    <lineage>
        <taxon>Archaea</taxon>
        <taxon>Methanobacteriati</taxon>
        <taxon>Methanobacteriota</taxon>
        <taxon>Stenosarchaea group</taxon>
        <taxon>Methanomicrobia</taxon>
        <taxon>Methanosarcinales</taxon>
        <taxon>Methanosarcinaceae</taxon>
        <taxon>Methanosarcina</taxon>
    </lineage>
</organism>
<dbReference type="HOGENOM" id="CLU_017028_7_4_2"/>
<dbReference type="PIRSF" id="PIRSF002741">
    <property type="entry name" value="MppA"/>
    <property type="match status" value="1"/>
</dbReference>
<dbReference type="GO" id="GO:0015833">
    <property type="term" value="P:peptide transport"/>
    <property type="evidence" value="ECO:0007669"/>
    <property type="project" value="TreeGrafter"/>
</dbReference>
<evidence type="ECO:0000256" key="4">
    <source>
        <dbReference type="ARBA" id="ARBA00022729"/>
    </source>
</evidence>
<dbReference type="PANTHER" id="PTHR30290:SF10">
    <property type="entry name" value="PERIPLASMIC OLIGOPEPTIDE-BINDING PROTEIN-RELATED"/>
    <property type="match status" value="1"/>
</dbReference>
<dbReference type="Gene3D" id="3.40.190.10">
    <property type="entry name" value="Periplasmic binding protein-like II"/>
    <property type="match status" value="1"/>
</dbReference>
<evidence type="ECO:0000256" key="1">
    <source>
        <dbReference type="ARBA" id="ARBA00004196"/>
    </source>
</evidence>
<dbReference type="KEGG" id="mmac:MSMAC_2341"/>
<keyword evidence="4" id="KW-0732">Signal</keyword>
<sequence length="516" mass="57639">MKRKEGILLILLALVVMGAGCTDKEQQEELQTLTVSGQWSPSTIDPHLSGYISQRLGYVETLVGVDYEGKIIPNLAKSWEVSDDGKNWTFALREGVRFHDGTPFTAASMKASLERSFVQSGSIFGKIPVSAIEAPDDLTLKISLDSPFPALPAYLSKAESAALSPGSYDEKGNVTKPIGTGPFIFESWKPEEEIVIVKNPDYWGQAASVDKVIYRIIPEALTRKMLLDSREIQIAMILSPEIAEGYVEKDGYTVLQQPIARVRMLGFNTEKEPFDDKRVRQAVNYAIDREAILKYVLHGYGTTAAGLFPPNFYWANQEIAPYKYDTEKAKALLEEAGWTDTDGDGVLDKEGRPLKITLITYPERAELPSIAEVLQQQFKEVGIETELQVLNTDAANSLRNKGEFDVFLAGRGLLFTPDPDEIMMTDYHSNGTSIDGWGAYHWHNDRVDELIEQARKTSDIAARKELYDEVQAIVVEEAPVAYLNYYVNIDVTTSNIKGYRLHPTEYSLNLENVSIT</sequence>
<comment type="subcellular location">
    <subcellularLocation>
        <location evidence="1">Cell envelope</location>
    </subcellularLocation>
</comment>
<dbReference type="PATRIC" id="fig|1434113.4.peg.2923"/>
<dbReference type="GO" id="GO:0043190">
    <property type="term" value="C:ATP-binding cassette (ABC) transporter complex"/>
    <property type="evidence" value="ECO:0007669"/>
    <property type="project" value="InterPro"/>
</dbReference>
<dbReference type="CDD" id="cd08490">
    <property type="entry name" value="PBP2_NikA_DppA_OppA_like_3"/>
    <property type="match status" value="1"/>
</dbReference>
<dbReference type="Proteomes" id="UP000033071">
    <property type="component" value="Chromosome"/>
</dbReference>
<dbReference type="GeneID" id="24882319"/>
<reference evidence="6 7" key="1">
    <citation type="submission" date="2014-07" db="EMBL/GenBank/DDBJ databases">
        <title>Methanogenic archaea and the global carbon cycle.</title>
        <authorList>
            <person name="Henriksen J.R."/>
            <person name="Luke J."/>
            <person name="Reinhart S."/>
            <person name="Benedict M.N."/>
            <person name="Youngblut N.D."/>
            <person name="Metcalf M.E."/>
            <person name="Whitaker R.J."/>
            <person name="Metcalf W.W."/>
        </authorList>
    </citation>
    <scope>NUCLEOTIDE SEQUENCE [LARGE SCALE GENOMIC DNA]</scope>
    <source>
        <strain evidence="6 7">C16</strain>
    </source>
</reference>